<name>A0A383U434_9FLAO</name>
<evidence type="ECO:0000256" key="2">
    <source>
        <dbReference type="RuleBase" id="RU003750"/>
    </source>
</evidence>
<keyword evidence="3" id="KW-1133">Transmembrane helix</keyword>
<comment type="similarity">
    <text evidence="2">Belongs to the CDP-alcohol phosphatidyltransferase class-I family.</text>
</comment>
<dbReference type="Proteomes" id="UP000262142">
    <property type="component" value="Unassembled WGS sequence"/>
</dbReference>
<dbReference type="PROSITE" id="PS00379">
    <property type="entry name" value="CDP_ALCOHOL_P_TRANSF"/>
    <property type="match status" value="1"/>
</dbReference>
<proteinExistence type="inferred from homology"/>
<accession>A0A383U434</accession>
<dbReference type="Pfam" id="PF01066">
    <property type="entry name" value="CDP-OH_P_transf"/>
    <property type="match status" value="1"/>
</dbReference>
<dbReference type="RefSeq" id="WP_119059600.1">
    <property type="nucleotide sequence ID" value="NZ_UNSC01000007.1"/>
</dbReference>
<dbReference type="AlphaFoldDB" id="A0A383U434"/>
<dbReference type="PROSITE" id="PS51257">
    <property type="entry name" value="PROKAR_LIPOPROTEIN"/>
    <property type="match status" value="1"/>
</dbReference>
<organism evidence="4 5">
    <name type="scientific">Candidatus Ornithobacterium hominis</name>
    <dbReference type="NCBI Taxonomy" id="2497989"/>
    <lineage>
        <taxon>Bacteria</taxon>
        <taxon>Pseudomonadati</taxon>
        <taxon>Bacteroidota</taxon>
        <taxon>Flavobacteriia</taxon>
        <taxon>Flavobacteriales</taxon>
        <taxon>Weeksellaceae</taxon>
        <taxon>Ornithobacterium</taxon>
    </lineage>
</organism>
<dbReference type="InterPro" id="IPR048254">
    <property type="entry name" value="CDP_ALCOHOL_P_TRANSF_CS"/>
</dbReference>
<keyword evidence="3" id="KW-0472">Membrane</keyword>
<feature type="transmembrane region" description="Helical" evidence="3">
    <location>
        <begin position="124"/>
        <end position="142"/>
    </location>
</feature>
<gene>
    <name evidence="4" type="ORF">SAMEA104719789_01374</name>
</gene>
<feature type="transmembrane region" description="Helical" evidence="3">
    <location>
        <begin position="35"/>
        <end position="52"/>
    </location>
</feature>
<feature type="transmembrane region" description="Helical" evidence="3">
    <location>
        <begin position="148"/>
        <end position="168"/>
    </location>
</feature>
<dbReference type="InterPro" id="IPR000462">
    <property type="entry name" value="CDP-OH_P_trans"/>
</dbReference>
<dbReference type="GO" id="GO:0016020">
    <property type="term" value="C:membrane"/>
    <property type="evidence" value="ECO:0007669"/>
    <property type="project" value="InterPro"/>
</dbReference>
<dbReference type="GO" id="GO:0016780">
    <property type="term" value="F:phosphotransferase activity, for other substituted phosphate groups"/>
    <property type="evidence" value="ECO:0007669"/>
    <property type="project" value="InterPro"/>
</dbReference>
<dbReference type="GO" id="GO:0008654">
    <property type="term" value="P:phospholipid biosynthetic process"/>
    <property type="evidence" value="ECO:0007669"/>
    <property type="project" value="InterPro"/>
</dbReference>
<sequence length="232" mass="26290">MKFRQHIPNSITLGNLIFGCLAIYFLLVYQQPQQAFWFIYLALIGDFLDGWIARKLGVSSSLGKDLDSLADGVTFGVFPSFLILHCFTKFSDFEGFKFISLAIAAASIYRLANFNQAGTPKDYFLGLATPANTFFAIGIFYWCSSASFSPLVNGIILIIYSSLSWFLLNAKIPLFSFKNLKKPFFNNVHILIFFFLSLIIFLLLRELAIAPIIIIYILLSLTLKKTFYLCEN</sequence>
<evidence type="ECO:0000313" key="5">
    <source>
        <dbReference type="Proteomes" id="UP000262142"/>
    </source>
</evidence>
<dbReference type="Gene3D" id="1.20.120.1760">
    <property type="match status" value="1"/>
</dbReference>
<keyword evidence="3" id="KW-0812">Transmembrane</keyword>
<keyword evidence="1 2" id="KW-0808">Transferase</keyword>
<dbReference type="OrthoDB" id="9777147at2"/>
<evidence type="ECO:0000256" key="3">
    <source>
        <dbReference type="SAM" id="Phobius"/>
    </source>
</evidence>
<dbReference type="EMBL" id="UNSC01000007">
    <property type="protein sequence ID" value="SZD73921.1"/>
    <property type="molecule type" value="Genomic_DNA"/>
</dbReference>
<dbReference type="InterPro" id="IPR043130">
    <property type="entry name" value="CDP-OH_PTrfase_TM_dom"/>
</dbReference>
<evidence type="ECO:0000313" key="4">
    <source>
        <dbReference type="EMBL" id="SZD73921.1"/>
    </source>
</evidence>
<feature type="transmembrane region" description="Helical" evidence="3">
    <location>
        <begin position="12"/>
        <end position="29"/>
    </location>
</feature>
<reference evidence="4 5" key="1">
    <citation type="submission" date="2018-09" db="EMBL/GenBank/DDBJ databases">
        <authorList>
            <consortium name="Pathogen Informatics"/>
        </authorList>
    </citation>
    <scope>NUCLEOTIDE SEQUENCE [LARGE SCALE GENOMIC DNA]</scope>
    <source>
        <strain evidence="4 5">OH-22767</strain>
    </source>
</reference>
<feature type="transmembrane region" description="Helical" evidence="3">
    <location>
        <begin position="188"/>
        <end position="219"/>
    </location>
</feature>
<feature type="transmembrane region" description="Helical" evidence="3">
    <location>
        <begin position="73"/>
        <end position="90"/>
    </location>
</feature>
<keyword evidence="5" id="KW-1185">Reference proteome</keyword>
<evidence type="ECO:0000256" key="1">
    <source>
        <dbReference type="ARBA" id="ARBA00022679"/>
    </source>
</evidence>
<protein>
    <submittedName>
        <fullName evidence="4">CDP-diacylglycerol-serine O-phosphatidyltransferase</fullName>
    </submittedName>
</protein>